<sequence>MIPPGQKLALQGTNEWPNADGCAQLIFIGAIYCDCRIC</sequence>
<evidence type="ECO:0000313" key="2">
    <source>
        <dbReference type="Proteomes" id="UP000215590"/>
    </source>
</evidence>
<name>A0A256FJS6_9HYPH</name>
<proteinExistence type="predicted"/>
<dbReference type="AlphaFoldDB" id="A0A256FJS6"/>
<comment type="caution">
    <text evidence="1">The sequence shown here is derived from an EMBL/GenBank/DDBJ whole genome shotgun (WGS) entry which is preliminary data.</text>
</comment>
<evidence type="ECO:0000313" key="1">
    <source>
        <dbReference type="EMBL" id="OYR15102.1"/>
    </source>
</evidence>
<dbReference type="EMBL" id="NNRJ01000051">
    <property type="protein sequence ID" value="OYR15102.1"/>
    <property type="molecule type" value="Genomic_DNA"/>
</dbReference>
<accession>A0A256FJS6</accession>
<reference evidence="1 2" key="1">
    <citation type="submission" date="2017-07" db="EMBL/GenBank/DDBJ databases">
        <title>Phylogenetic study on the rhizospheric bacterium Ochrobactrum sp. A44.</title>
        <authorList>
            <person name="Krzyzanowska D.M."/>
            <person name="Ossowicki A."/>
            <person name="Rajewska M."/>
            <person name="Maciag T."/>
            <person name="Kaczynski Z."/>
            <person name="Czerwicka M."/>
            <person name="Jafra S."/>
        </authorList>
    </citation>
    <scope>NUCLEOTIDE SEQUENCE [LARGE SCALE GENOMIC DNA]</scope>
    <source>
        <strain evidence="1 2">DSM 7216</strain>
    </source>
</reference>
<protein>
    <submittedName>
        <fullName evidence="1">Uncharacterized protein</fullName>
    </submittedName>
</protein>
<organism evidence="1 2">
    <name type="scientific">Brucella thiophenivorans</name>
    <dbReference type="NCBI Taxonomy" id="571255"/>
    <lineage>
        <taxon>Bacteria</taxon>
        <taxon>Pseudomonadati</taxon>
        <taxon>Pseudomonadota</taxon>
        <taxon>Alphaproteobacteria</taxon>
        <taxon>Hyphomicrobiales</taxon>
        <taxon>Brucellaceae</taxon>
        <taxon>Brucella/Ochrobactrum group</taxon>
        <taxon>Brucella</taxon>
    </lineage>
</organism>
<gene>
    <name evidence="1" type="ORF">CEV31_2897</name>
</gene>
<dbReference type="Proteomes" id="UP000215590">
    <property type="component" value="Unassembled WGS sequence"/>
</dbReference>
<keyword evidence="2" id="KW-1185">Reference proteome</keyword>